<dbReference type="GO" id="GO:0005829">
    <property type="term" value="C:cytosol"/>
    <property type="evidence" value="ECO:0007669"/>
    <property type="project" value="TreeGrafter"/>
</dbReference>
<dbReference type="InterPro" id="IPR050571">
    <property type="entry name" value="Class-IV_PLP-Dep_Aminotrnsfr"/>
</dbReference>
<comment type="similarity">
    <text evidence="1">Belongs to the class-IV pyridoxal-phosphate-dependent aminotransferase family.</text>
</comment>
<evidence type="ECO:0000313" key="2">
    <source>
        <dbReference type="EMBL" id="GAC79981.1"/>
    </source>
</evidence>
<dbReference type="InterPro" id="IPR001544">
    <property type="entry name" value="Aminotrans_IV"/>
</dbReference>
<organism evidence="2 3">
    <name type="scientific">Gordonia malaquae NBRC 108250</name>
    <dbReference type="NCBI Taxonomy" id="1223542"/>
    <lineage>
        <taxon>Bacteria</taxon>
        <taxon>Bacillati</taxon>
        <taxon>Actinomycetota</taxon>
        <taxon>Actinomycetes</taxon>
        <taxon>Mycobacteriales</taxon>
        <taxon>Gordoniaceae</taxon>
        <taxon>Gordonia</taxon>
    </lineage>
</organism>
<accession>M3TEW5</accession>
<dbReference type="NCBIfam" id="NF005886">
    <property type="entry name" value="PRK07849.1-1"/>
    <property type="match status" value="1"/>
</dbReference>
<proteinExistence type="inferred from homology"/>
<keyword evidence="3" id="KW-1185">Reference proteome</keyword>
<dbReference type="NCBIfam" id="NF005887">
    <property type="entry name" value="PRK07849.1-2"/>
    <property type="match status" value="1"/>
</dbReference>
<dbReference type="InterPro" id="IPR036038">
    <property type="entry name" value="Aminotransferase-like"/>
</dbReference>
<evidence type="ECO:0000256" key="1">
    <source>
        <dbReference type="ARBA" id="ARBA00009320"/>
    </source>
</evidence>
<dbReference type="RefSeq" id="WP_008378673.1">
    <property type="nucleotide sequence ID" value="NZ_BAOP01000013.1"/>
</dbReference>
<dbReference type="eggNOG" id="COG0115">
    <property type="taxonomic scope" value="Bacteria"/>
</dbReference>
<dbReference type="STRING" id="410332.SAMN04488550_0898"/>
<reference evidence="2 3" key="1">
    <citation type="submission" date="2013-02" db="EMBL/GenBank/DDBJ databases">
        <title>Whole genome shotgun sequence of Gordonia malaquae NBRC 108250.</title>
        <authorList>
            <person name="Yoshida I."/>
            <person name="Hosoyama A."/>
            <person name="Tsuchikane K."/>
            <person name="Ando Y."/>
            <person name="Baba S."/>
            <person name="Ohji S."/>
            <person name="Hamada M."/>
            <person name="Tamura T."/>
            <person name="Yamazoe A."/>
            <person name="Yamazaki S."/>
            <person name="Fujita N."/>
        </authorList>
    </citation>
    <scope>NUCLEOTIDE SEQUENCE [LARGE SCALE GENOMIC DNA]</scope>
    <source>
        <strain evidence="2 3">NBRC 108250</strain>
    </source>
</reference>
<dbReference type="GO" id="GO:0008483">
    <property type="term" value="F:transaminase activity"/>
    <property type="evidence" value="ECO:0007669"/>
    <property type="project" value="UniProtKB-KW"/>
</dbReference>
<dbReference type="PANTHER" id="PTHR42743">
    <property type="entry name" value="AMINO-ACID AMINOTRANSFERASE"/>
    <property type="match status" value="1"/>
</dbReference>
<comment type="caution">
    <text evidence="2">The sequence shown here is derived from an EMBL/GenBank/DDBJ whole genome shotgun (WGS) entry which is preliminary data.</text>
</comment>
<dbReference type="SUPFAM" id="SSF56752">
    <property type="entry name" value="D-aminoacid aminotransferase-like PLP-dependent enzymes"/>
    <property type="match status" value="1"/>
</dbReference>
<protein>
    <submittedName>
        <fullName evidence="2">Putative aminotransferase</fullName>
    </submittedName>
</protein>
<sequence length="284" mass="30164">MGDVIVVDGEGRVRDADAPLLFADDLAALRGDGVFETILIRDRESRLVDDHLRRLGDGARALDLPAPDAGALRRAIAVAEGEWASPDDACLRILYSRGRESGGPPTCYLTVTPVPERSAIARRDGVRVTLLPRGVEPSSAQPWELAGAKALSYARNMAALRHVQRSGFDDAIYVSADGLILESPRASVVAVVDGTLTTPPRDQGILPGTTQQALFRVAASFDVPVREARMTQSDVLAADGVWLLSSLTLAARVAAVDTTVLPVPSAAAPDVPNLVSRAISERMM</sequence>
<name>M3TEW5_GORML</name>
<dbReference type="PANTHER" id="PTHR42743:SF11">
    <property type="entry name" value="AMINODEOXYCHORISMATE LYASE"/>
    <property type="match status" value="1"/>
</dbReference>
<dbReference type="GO" id="GO:0046394">
    <property type="term" value="P:carboxylic acid biosynthetic process"/>
    <property type="evidence" value="ECO:0007669"/>
    <property type="project" value="UniProtKB-ARBA"/>
</dbReference>
<dbReference type="Pfam" id="PF01063">
    <property type="entry name" value="Aminotran_4"/>
    <property type="match status" value="1"/>
</dbReference>
<dbReference type="OrthoDB" id="3199344at2"/>
<dbReference type="InterPro" id="IPR043132">
    <property type="entry name" value="BCAT-like_C"/>
</dbReference>
<dbReference type="Gene3D" id="3.20.10.10">
    <property type="entry name" value="D-amino Acid Aminotransferase, subunit A, domain 2"/>
    <property type="match status" value="1"/>
</dbReference>
<keyword evidence="2" id="KW-0032">Aminotransferase</keyword>
<evidence type="ECO:0000313" key="3">
    <source>
        <dbReference type="Proteomes" id="UP000035009"/>
    </source>
</evidence>
<dbReference type="Proteomes" id="UP000035009">
    <property type="component" value="Unassembled WGS sequence"/>
</dbReference>
<dbReference type="EMBL" id="BAOP01000013">
    <property type="protein sequence ID" value="GAC79981.1"/>
    <property type="molecule type" value="Genomic_DNA"/>
</dbReference>
<dbReference type="InterPro" id="IPR043131">
    <property type="entry name" value="BCAT-like_N"/>
</dbReference>
<keyword evidence="2" id="KW-0808">Transferase</keyword>
<dbReference type="AlphaFoldDB" id="M3TEW5"/>
<gene>
    <name evidence="2" type="ORF">GM1_013_01180</name>
</gene>
<dbReference type="Gene3D" id="3.30.470.10">
    <property type="match status" value="1"/>
</dbReference>